<organism evidence="1 2">
    <name type="scientific">Kitasatospora arboriphila</name>
    <dbReference type="NCBI Taxonomy" id="258052"/>
    <lineage>
        <taxon>Bacteria</taxon>
        <taxon>Bacillati</taxon>
        <taxon>Actinomycetota</taxon>
        <taxon>Actinomycetes</taxon>
        <taxon>Kitasatosporales</taxon>
        <taxon>Streptomycetaceae</taxon>
        <taxon>Kitasatospora</taxon>
    </lineage>
</organism>
<reference evidence="1 2" key="1">
    <citation type="journal article" date="2019" name="Int. J. Syst. Evol. Microbiol.">
        <title>The Global Catalogue of Microorganisms (GCM) 10K type strain sequencing project: providing services to taxonomists for standard genome sequencing and annotation.</title>
        <authorList>
            <consortium name="The Broad Institute Genomics Platform"/>
            <consortium name="The Broad Institute Genome Sequencing Center for Infectious Disease"/>
            <person name="Wu L."/>
            <person name="Ma J."/>
        </authorList>
    </citation>
    <scope>NUCLEOTIDE SEQUENCE [LARGE SCALE GENOMIC DNA]</scope>
    <source>
        <strain evidence="1 2">JCM 13002</strain>
    </source>
</reference>
<dbReference type="Proteomes" id="UP001499987">
    <property type="component" value="Unassembled WGS sequence"/>
</dbReference>
<protein>
    <submittedName>
        <fullName evidence="1">Uncharacterized protein</fullName>
    </submittedName>
</protein>
<comment type="caution">
    <text evidence="1">The sequence shown here is derived from an EMBL/GenBank/DDBJ whole genome shotgun (WGS) entry which is preliminary data.</text>
</comment>
<evidence type="ECO:0000313" key="2">
    <source>
        <dbReference type="Proteomes" id="UP001499987"/>
    </source>
</evidence>
<proteinExistence type="predicted"/>
<name>A0ABN1U7K6_9ACTN</name>
<keyword evidence="2" id="KW-1185">Reference proteome</keyword>
<gene>
    <name evidence="1" type="ORF">GCM10009663_75830</name>
</gene>
<accession>A0ABN1U7K6</accession>
<sequence>MGAPLEAPARRRRHTRLIATATELVGECTQAAAAVYGPIADAPPEQERGWGAAQRGRAVRVRAVRLSR</sequence>
<evidence type="ECO:0000313" key="1">
    <source>
        <dbReference type="EMBL" id="GAA1126279.1"/>
    </source>
</evidence>
<dbReference type="EMBL" id="BAAALD010000160">
    <property type="protein sequence ID" value="GAA1126279.1"/>
    <property type="molecule type" value="Genomic_DNA"/>
</dbReference>